<proteinExistence type="predicted"/>
<dbReference type="EMBL" id="JASPKY010000003">
    <property type="protein sequence ID" value="KAK9758589.1"/>
    <property type="molecule type" value="Genomic_DNA"/>
</dbReference>
<gene>
    <name evidence="1" type="ORF">QE152_g459</name>
</gene>
<sequence length="110" mass="12738">MLHHDFQARYGQPPEIITLDQHQGGLKPHDGFEDIDEVHHIMTHLIEHKITSHRIYPDDSSSDESESALIRIPVIDPLRYLQQRDEYSNAIIIESKIKLSDKIKQGTSKM</sequence>
<evidence type="ECO:0000313" key="2">
    <source>
        <dbReference type="Proteomes" id="UP001458880"/>
    </source>
</evidence>
<organism evidence="1 2">
    <name type="scientific">Popillia japonica</name>
    <name type="common">Japanese beetle</name>
    <dbReference type="NCBI Taxonomy" id="7064"/>
    <lineage>
        <taxon>Eukaryota</taxon>
        <taxon>Metazoa</taxon>
        <taxon>Ecdysozoa</taxon>
        <taxon>Arthropoda</taxon>
        <taxon>Hexapoda</taxon>
        <taxon>Insecta</taxon>
        <taxon>Pterygota</taxon>
        <taxon>Neoptera</taxon>
        <taxon>Endopterygota</taxon>
        <taxon>Coleoptera</taxon>
        <taxon>Polyphaga</taxon>
        <taxon>Scarabaeiformia</taxon>
        <taxon>Scarabaeidae</taxon>
        <taxon>Rutelinae</taxon>
        <taxon>Popillia</taxon>
    </lineage>
</organism>
<dbReference type="AlphaFoldDB" id="A0AAW1NIJ0"/>
<evidence type="ECO:0000313" key="1">
    <source>
        <dbReference type="EMBL" id="KAK9758589.1"/>
    </source>
</evidence>
<accession>A0AAW1NIJ0</accession>
<name>A0AAW1NIJ0_POPJA</name>
<comment type="caution">
    <text evidence="1">The sequence shown here is derived from an EMBL/GenBank/DDBJ whole genome shotgun (WGS) entry which is preliminary data.</text>
</comment>
<protein>
    <submittedName>
        <fullName evidence="1">Uncharacterized protein</fullName>
    </submittedName>
</protein>
<dbReference type="Proteomes" id="UP001458880">
    <property type="component" value="Unassembled WGS sequence"/>
</dbReference>
<keyword evidence="2" id="KW-1185">Reference proteome</keyword>
<reference evidence="1 2" key="1">
    <citation type="journal article" date="2024" name="BMC Genomics">
        <title>De novo assembly and annotation of Popillia japonica's genome with initial clues to its potential as an invasive pest.</title>
        <authorList>
            <person name="Cucini C."/>
            <person name="Boschi S."/>
            <person name="Funari R."/>
            <person name="Cardaioli E."/>
            <person name="Iannotti N."/>
            <person name="Marturano G."/>
            <person name="Paoli F."/>
            <person name="Bruttini M."/>
            <person name="Carapelli A."/>
            <person name="Frati F."/>
            <person name="Nardi F."/>
        </authorList>
    </citation>
    <scope>NUCLEOTIDE SEQUENCE [LARGE SCALE GENOMIC DNA]</scope>
    <source>
        <strain evidence="1">DMR45628</strain>
    </source>
</reference>